<protein>
    <recommendedName>
        <fullName evidence="4">DUF834 domain-containing protein</fullName>
    </recommendedName>
</protein>
<organism evidence="2">
    <name type="scientific">Oryza nivara</name>
    <name type="common">Indian wild rice</name>
    <name type="synonym">Oryza sativa f. spontanea</name>
    <dbReference type="NCBI Taxonomy" id="4536"/>
    <lineage>
        <taxon>Eukaryota</taxon>
        <taxon>Viridiplantae</taxon>
        <taxon>Streptophyta</taxon>
        <taxon>Embryophyta</taxon>
        <taxon>Tracheophyta</taxon>
        <taxon>Spermatophyta</taxon>
        <taxon>Magnoliopsida</taxon>
        <taxon>Liliopsida</taxon>
        <taxon>Poales</taxon>
        <taxon>Poaceae</taxon>
        <taxon>BOP clade</taxon>
        <taxon>Oryzoideae</taxon>
        <taxon>Oryzeae</taxon>
        <taxon>Oryzinae</taxon>
        <taxon>Oryza</taxon>
    </lineage>
</organism>
<feature type="compositionally biased region" description="Low complexity" evidence="1">
    <location>
        <begin position="179"/>
        <end position="188"/>
    </location>
</feature>
<feature type="compositionally biased region" description="Basic and acidic residues" evidence="1">
    <location>
        <begin position="189"/>
        <end position="199"/>
    </location>
</feature>
<dbReference type="Gramene" id="ONIVA08G21270.1">
    <property type="protein sequence ID" value="ONIVA08G21270.1"/>
    <property type="gene ID" value="ONIVA08G21270"/>
</dbReference>
<dbReference type="HOGENOM" id="CLU_772503_0_0_1"/>
<sequence length="395" mass="41321">MWGPGKKGITRGRRWMIRRVVIGVPIPVLDAQPFRVSVSYRRIAAQRAGLFCCCGLWTLVLDRETKGNYCRRIGEVADRNVNTGWHAAPGAAAETAKKRDQESLSHLTCTHEKLVRSTSTTYWAYWLSIGGRRSCQLPPPPCRSRPKGDTDGDNNLAAAPPHPPPLRLAAARVARRQSRTAARTAAGRSPHEEAQRRDTGGPLGGGKTAADAAAPGTTETDPHPLAADLASPSEVELAATATGGGKGRRHGSTRKVIAGVAAARPGVGGRGPVPKRRDPASLAQIWPGCCRSGGNGCGVEAGDMAGVAAAVADGDSDWVAPVVVAAVDDSGRSCVEVTAAAAVEAMAAAAGEAAPVVVADGDDDSGRICGKGGYGSLRWQMRRQGRRRADDCRRK</sequence>
<evidence type="ECO:0008006" key="4">
    <source>
        <dbReference type="Google" id="ProtNLM"/>
    </source>
</evidence>
<dbReference type="Proteomes" id="UP000006591">
    <property type="component" value="Chromosome 8"/>
</dbReference>
<dbReference type="EnsemblPlants" id="ONIVA08G21270.1">
    <property type="protein sequence ID" value="ONIVA08G21270.1"/>
    <property type="gene ID" value="ONIVA08G21270"/>
</dbReference>
<feature type="region of interest" description="Disordered" evidence="1">
    <location>
        <begin position="136"/>
        <end position="227"/>
    </location>
</feature>
<evidence type="ECO:0000256" key="1">
    <source>
        <dbReference type="SAM" id="MobiDB-lite"/>
    </source>
</evidence>
<reference evidence="2" key="2">
    <citation type="submission" date="2018-04" db="EMBL/GenBank/DDBJ databases">
        <title>OnivRS2 (Oryza nivara Reference Sequence Version 2).</title>
        <authorList>
            <person name="Zhang J."/>
            <person name="Kudrna D."/>
            <person name="Lee S."/>
            <person name="Talag J."/>
            <person name="Rajasekar S."/>
            <person name="Welchert J."/>
            <person name="Hsing Y.-I."/>
            <person name="Wing R.A."/>
        </authorList>
    </citation>
    <scope>NUCLEOTIDE SEQUENCE [LARGE SCALE GENOMIC DNA]</scope>
    <source>
        <strain evidence="2">SL10</strain>
    </source>
</reference>
<keyword evidence="3" id="KW-1185">Reference proteome</keyword>
<evidence type="ECO:0000313" key="3">
    <source>
        <dbReference type="Proteomes" id="UP000006591"/>
    </source>
</evidence>
<accession>A0A0E0IDS6</accession>
<name>A0A0E0IDS6_ORYNI</name>
<dbReference type="OMA" id="HLTCTHE"/>
<evidence type="ECO:0000313" key="2">
    <source>
        <dbReference type="EnsemblPlants" id="ONIVA08G21270.1"/>
    </source>
</evidence>
<dbReference type="AlphaFoldDB" id="A0A0E0IDS6"/>
<reference evidence="2" key="1">
    <citation type="submission" date="2015-04" db="UniProtKB">
        <authorList>
            <consortium name="EnsemblPlants"/>
        </authorList>
    </citation>
    <scope>IDENTIFICATION</scope>
    <source>
        <strain evidence="2">SL10</strain>
    </source>
</reference>
<proteinExistence type="predicted"/>